<dbReference type="Proteomes" id="UP000095765">
    <property type="component" value="Unassembled WGS sequence"/>
</dbReference>
<evidence type="ECO:0000313" key="7">
    <source>
        <dbReference type="EMBL" id="RGE68213.1"/>
    </source>
</evidence>
<dbReference type="Pfam" id="PF00392">
    <property type="entry name" value="GntR"/>
    <property type="match status" value="1"/>
</dbReference>
<gene>
    <name evidence="5" type="primary">mngR</name>
    <name evidence="6" type="ORF">B5F11_16560</name>
    <name evidence="7" type="ORF">DXC40_07655</name>
    <name evidence="5" type="ORF">ERS852551_00650</name>
</gene>
<dbReference type="GeneID" id="72463158"/>
<dbReference type="InterPro" id="IPR036388">
    <property type="entry name" value="WH-like_DNA-bd_sf"/>
</dbReference>
<dbReference type="OrthoDB" id="9801546at2"/>
<dbReference type="PROSITE" id="PS50949">
    <property type="entry name" value="HTH_GNTR"/>
    <property type="match status" value="1"/>
</dbReference>
<evidence type="ECO:0000256" key="1">
    <source>
        <dbReference type="ARBA" id="ARBA00023015"/>
    </source>
</evidence>
<evidence type="ECO:0000256" key="2">
    <source>
        <dbReference type="ARBA" id="ARBA00023125"/>
    </source>
</evidence>
<evidence type="ECO:0000313" key="9">
    <source>
        <dbReference type="Proteomes" id="UP000196386"/>
    </source>
</evidence>
<dbReference type="Proteomes" id="UP000196386">
    <property type="component" value="Unassembled WGS sequence"/>
</dbReference>
<dbReference type="EMBL" id="NFKP01000026">
    <property type="protein sequence ID" value="OUP67811.1"/>
    <property type="molecule type" value="Genomic_DNA"/>
</dbReference>
<dbReference type="PANTHER" id="PTHR38445:SF9">
    <property type="entry name" value="HTH-TYPE TRANSCRIPTIONAL REPRESSOR YTRA"/>
    <property type="match status" value="1"/>
</dbReference>
<reference evidence="6" key="3">
    <citation type="journal article" date="2018" name="BMC Genomics">
        <title>Whole genome sequencing and function prediction of 133 gut anaerobes isolated from chicken caecum in pure cultures.</title>
        <authorList>
            <person name="Medvecky M."/>
            <person name="Cejkova D."/>
            <person name="Polansky O."/>
            <person name="Karasova D."/>
            <person name="Kubasova T."/>
            <person name="Cizek A."/>
            <person name="Rychlik I."/>
        </authorList>
    </citation>
    <scope>NUCLEOTIDE SEQUENCE</scope>
    <source>
        <strain evidence="6">An175</strain>
    </source>
</reference>
<reference evidence="9" key="2">
    <citation type="submission" date="2017-04" db="EMBL/GenBank/DDBJ databases">
        <title>Function of individual gut microbiota members based on whole genome sequencing of pure cultures obtained from chicken caecum.</title>
        <authorList>
            <person name="Medvecky M."/>
            <person name="Cejkova D."/>
            <person name="Polansky O."/>
            <person name="Karasova D."/>
            <person name="Kubasova T."/>
            <person name="Cizek A."/>
            <person name="Rychlik I."/>
        </authorList>
    </citation>
    <scope>NUCLEOTIDE SEQUENCE [LARGE SCALE GENOMIC DNA]</scope>
    <source>
        <strain evidence="9">An175</strain>
    </source>
</reference>
<dbReference type="InterPro" id="IPR000524">
    <property type="entry name" value="Tscrpt_reg_HTH_GntR"/>
</dbReference>
<dbReference type="EMBL" id="QVME01000003">
    <property type="protein sequence ID" value="RGE68213.1"/>
    <property type="molecule type" value="Genomic_DNA"/>
</dbReference>
<protein>
    <submittedName>
        <fullName evidence="6">GntR family transcriptional regulator</fullName>
    </submittedName>
    <submittedName>
        <fullName evidence="5">Transcriptional regulatory protein PtsJ</fullName>
    </submittedName>
</protein>
<dbReference type="GO" id="GO:0003700">
    <property type="term" value="F:DNA-binding transcription factor activity"/>
    <property type="evidence" value="ECO:0007669"/>
    <property type="project" value="InterPro"/>
</dbReference>
<evidence type="ECO:0000313" key="6">
    <source>
        <dbReference type="EMBL" id="OUP67811.1"/>
    </source>
</evidence>
<dbReference type="SMART" id="SM00345">
    <property type="entry name" value="HTH_GNTR"/>
    <property type="match status" value="1"/>
</dbReference>
<dbReference type="CDD" id="cd07377">
    <property type="entry name" value="WHTH_GntR"/>
    <property type="match status" value="1"/>
</dbReference>
<evidence type="ECO:0000313" key="8">
    <source>
        <dbReference type="Proteomes" id="UP000095765"/>
    </source>
</evidence>
<dbReference type="InterPro" id="IPR036390">
    <property type="entry name" value="WH_DNA-bd_sf"/>
</dbReference>
<proteinExistence type="predicted"/>
<accession>A0A174MUM1</accession>
<keyword evidence="2" id="KW-0238">DNA-binding</keyword>
<evidence type="ECO:0000256" key="3">
    <source>
        <dbReference type="ARBA" id="ARBA00023163"/>
    </source>
</evidence>
<dbReference type="RefSeq" id="WP_006873910.1">
    <property type="nucleotide sequence ID" value="NZ_CABIWA010000006.1"/>
</dbReference>
<feature type="domain" description="HTH gntR-type" evidence="4">
    <location>
        <begin position="10"/>
        <end position="78"/>
    </location>
</feature>
<keyword evidence="3" id="KW-0804">Transcription</keyword>
<sequence length="123" mass="13452">MLTIDLQSRQPIYEQLIYRMSELVALGALAPGEQLPSVRALARDLGINPNTVQKAYQELERRGVICSVAGKGSFIAGGDSAGETLRMRSLEKIRDALESGRRAGVSRAQALETVEYVYKEANV</sequence>
<dbReference type="PANTHER" id="PTHR38445">
    <property type="entry name" value="HTH-TYPE TRANSCRIPTIONAL REPRESSOR YTRA"/>
    <property type="match status" value="1"/>
</dbReference>
<reference evidence="7 10" key="4">
    <citation type="submission" date="2018-08" db="EMBL/GenBank/DDBJ databases">
        <title>A genome reference for cultivated species of the human gut microbiota.</title>
        <authorList>
            <person name="Zou Y."/>
            <person name="Xue W."/>
            <person name="Luo G."/>
        </authorList>
    </citation>
    <scope>NUCLEOTIDE SEQUENCE [LARGE SCALE GENOMIC DNA]</scope>
    <source>
        <strain evidence="7 10">TF05-12AC</strain>
    </source>
</reference>
<dbReference type="AlphaFoldDB" id="A0A174MUM1"/>
<keyword evidence="1" id="KW-0805">Transcription regulation</keyword>
<dbReference type="EMBL" id="CZBE01000003">
    <property type="protein sequence ID" value="CUP38781.1"/>
    <property type="molecule type" value="Genomic_DNA"/>
</dbReference>
<organism evidence="5 8">
    <name type="scientific">Anaerotruncus colihominis</name>
    <dbReference type="NCBI Taxonomy" id="169435"/>
    <lineage>
        <taxon>Bacteria</taxon>
        <taxon>Bacillati</taxon>
        <taxon>Bacillota</taxon>
        <taxon>Clostridia</taxon>
        <taxon>Eubacteriales</taxon>
        <taxon>Oscillospiraceae</taxon>
        <taxon>Anaerotruncus</taxon>
    </lineage>
</organism>
<dbReference type="SUPFAM" id="SSF46785">
    <property type="entry name" value="Winged helix' DNA-binding domain"/>
    <property type="match status" value="1"/>
</dbReference>
<name>A0A174MUM1_9FIRM</name>
<evidence type="ECO:0000259" key="4">
    <source>
        <dbReference type="PROSITE" id="PS50949"/>
    </source>
</evidence>
<dbReference type="GO" id="GO:0003677">
    <property type="term" value="F:DNA binding"/>
    <property type="evidence" value="ECO:0007669"/>
    <property type="project" value="UniProtKB-KW"/>
</dbReference>
<reference evidence="5 8" key="1">
    <citation type="submission" date="2015-09" db="EMBL/GenBank/DDBJ databases">
        <authorList>
            <consortium name="Pathogen Informatics"/>
        </authorList>
    </citation>
    <scope>NUCLEOTIDE SEQUENCE [LARGE SCALE GENOMIC DNA]</scope>
    <source>
        <strain evidence="5 8">2789STDY5834939</strain>
    </source>
</reference>
<dbReference type="Gene3D" id="1.10.10.10">
    <property type="entry name" value="Winged helix-like DNA-binding domain superfamily/Winged helix DNA-binding domain"/>
    <property type="match status" value="1"/>
</dbReference>
<dbReference type="Proteomes" id="UP000260828">
    <property type="component" value="Unassembled WGS sequence"/>
</dbReference>
<evidence type="ECO:0000313" key="10">
    <source>
        <dbReference type="Proteomes" id="UP000260828"/>
    </source>
</evidence>
<evidence type="ECO:0000313" key="5">
    <source>
        <dbReference type="EMBL" id="CUP38781.1"/>
    </source>
</evidence>